<dbReference type="PROSITE" id="PS50041">
    <property type="entry name" value="C_TYPE_LECTIN_2"/>
    <property type="match status" value="1"/>
</dbReference>
<dbReference type="OMA" id="CADTLNF"/>
<dbReference type="InterPro" id="IPR016187">
    <property type="entry name" value="CTDL_fold"/>
</dbReference>
<dbReference type="InterPro" id="IPR018378">
    <property type="entry name" value="C-type_lectin_CS"/>
</dbReference>
<dbReference type="AlphaFoldDB" id="A0A3B3BVU8"/>
<protein>
    <recommendedName>
        <fullName evidence="2">C-type lectin domain-containing protein</fullName>
    </recommendedName>
</protein>
<dbReference type="PROSITE" id="PS00615">
    <property type="entry name" value="C_TYPE_LECTIN_1"/>
    <property type="match status" value="1"/>
</dbReference>
<dbReference type="GeneTree" id="ENSGT00940000163460"/>
<proteinExistence type="predicted"/>
<reference evidence="3" key="1">
    <citation type="submission" date="2025-08" db="UniProtKB">
        <authorList>
            <consortium name="Ensembl"/>
        </authorList>
    </citation>
    <scope>IDENTIFICATION</scope>
</reference>
<dbReference type="PANTHER" id="PTHR45784:SF8">
    <property type="entry name" value="C-TYPE MANNOSE RECEPTOR 2-RELATED"/>
    <property type="match status" value="1"/>
</dbReference>
<dbReference type="STRING" id="30732.ENSOMEP00000009831"/>
<evidence type="ECO:0000313" key="3">
    <source>
        <dbReference type="Ensembl" id="ENSOMEP00000009831.1"/>
    </source>
</evidence>
<sequence length="234" mass="26890">MCEFTFYTQYFHNNLECVVIGRALHLQVFLRAKEYCRLHYTDVSSIYFLTQELTDTDVKRNIWTGYNMESNQSSATETGLLSLLSQQEVQGNSPTCVLFDEGQLLLKDCEIKNKFYCFWSNLDLVTENKTWEEALEHCRSQDKELISLPSESALHEVLLASGQLHTSFLWTGARYLAGSWLWMDGTSPTYNCWSQGQEPSCPALSNHCGALSLEEEVLESWDCDDKLNFVCRNV</sequence>
<evidence type="ECO:0000256" key="1">
    <source>
        <dbReference type="ARBA" id="ARBA00023157"/>
    </source>
</evidence>
<dbReference type="InterPro" id="IPR016186">
    <property type="entry name" value="C-type_lectin-like/link_sf"/>
</dbReference>
<feature type="domain" description="C-type lectin" evidence="2">
    <location>
        <begin position="113"/>
        <end position="232"/>
    </location>
</feature>
<keyword evidence="1" id="KW-1015">Disulfide bond</keyword>
<dbReference type="PaxDb" id="30732-ENSOMEP00000009831"/>
<reference evidence="3" key="2">
    <citation type="submission" date="2025-09" db="UniProtKB">
        <authorList>
            <consortium name="Ensembl"/>
        </authorList>
    </citation>
    <scope>IDENTIFICATION</scope>
</reference>
<dbReference type="InterPro" id="IPR001304">
    <property type="entry name" value="C-type_lectin-like"/>
</dbReference>
<dbReference type="PANTHER" id="PTHR45784">
    <property type="entry name" value="C-TYPE LECTIN DOMAIN FAMILY 20 MEMBER A-RELATED"/>
    <property type="match status" value="1"/>
</dbReference>
<dbReference type="Proteomes" id="UP000261560">
    <property type="component" value="Unplaced"/>
</dbReference>
<dbReference type="CDD" id="cd00037">
    <property type="entry name" value="CLECT"/>
    <property type="match status" value="1"/>
</dbReference>
<evidence type="ECO:0000259" key="2">
    <source>
        <dbReference type="PROSITE" id="PS50041"/>
    </source>
</evidence>
<dbReference type="SUPFAM" id="SSF56436">
    <property type="entry name" value="C-type lectin-like"/>
    <property type="match status" value="2"/>
</dbReference>
<dbReference type="Gene3D" id="3.10.100.10">
    <property type="entry name" value="Mannose-Binding Protein A, subunit A"/>
    <property type="match status" value="1"/>
</dbReference>
<dbReference type="Pfam" id="PF00059">
    <property type="entry name" value="Lectin_C"/>
    <property type="match status" value="1"/>
</dbReference>
<accession>A0A3B3BVU8</accession>
<keyword evidence="4" id="KW-1185">Reference proteome</keyword>
<organism evidence="3 4">
    <name type="scientific">Oryzias melastigma</name>
    <name type="common">Marine medaka</name>
    <dbReference type="NCBI Taxonomy" id="30732"/>
    <lineage>
        <taxon>Eukaryota</taxon>
        <taxon>Metazoa</taxon>
        <taxon>Chordata</taxon>
        <taxon>Craniata</taxon>
        <taxon>Vertebrata</taxon>
        <taxon>Euteleostomi</taxon>
        <taxon>Actinopterygii</taxon>
        <taxon>Neopterygii</taxon>
        <taxon>Teleostei</taxon>
        <taxon>Neoteleostei</taxon>
        <taxon>Acanthomorphata</taxon>
        <taxon>Ovalentaria</taxon>
        <taxon>Atherinomorphae</taxon>
        <taxon>Beloniformes</taxon>
        <taxon>Adrianichthyidae</taxon>
        <taxon>Oryziinae</taxon>
        <taxon>Oryzias</taxon>
    </lineage>
</organism>
<dbReference type="SMART" id="SM00034">
    <property type="entry name" value="CLECT"/>
    <property type="match status" value="1"/>
</dbReference>
<name>A0A3B3BVU8_ORYME</name>
<dbReference type="Ensembl" id="ENSOMET00000000120.1">
    <property type="protein sequence ID" value="ENSOMEP00000009831.1"/>
    <property type="gene ID" value="ENSOMEG00000011079.1"/>
</dbReference>
<evidence type="ECO:0000313" key="4">
    <source>
        <dbReference type="Proteomes" id="UP000261560"/>
    </source>
</evidence>